<evidence type="ECO:0000313" key="5">
    <source>
        <dbReference type="Proteomes" id="UP000232688"/>
    </source>
</evidence>
<accession>A0A2N0QNL4</accession>
<keyword evidence="2" id="KW-0813">Transport</keyword>
<name>A0A2N0QNL4_9GLOM</name>
<evidence type="ECO:0000256" key="3">
    <source>
        <dbReference type="ARBA" id="ARBA00022729"/>
    </source>
</evidence>
<dbReference type="PANTHER" id="PTHR33376:SF7">
    <property type="entry name" value="C4-DICARBOXYLATE-BINDING PROTEIN DCTB"/>
    <property type="match status" value="1"/>
</dbReference>
<keyword evidence="3" id="KW-0732">Signal</keyword>
<sequence length="353" mass="40542">MRIMPSDILVQQFSLIGAHPRKYEFNAVYHELQIGSVDGQENTLTNITNFWNSLDADVQQLITETFKEVQQWEWNLTEQLNNQTLTDIENCNCIEIHYLSDEDVKKWEEQFQPVYDYYKMHLRSHVTAIDSVKGKAADYFAQLVDEKTEGKVKVEVYPSSQLYGDADELDALMSGNVHMIAPSVTKMVKLDPRWQYVDMPFLFENEEHVEAFFDSEVAQSLFNADALAANDIMGKAFWPNGFKNFSSNKNQLVKPEDFAGQKFRAQAGKVLEAQFQALNAGSATISFGETYAALQQGTVDGTENPHNNFDTMKFYEVQKYYTVSEHGRLDYAIFVNKSFWESIPEDLRTLVDE</sequence>
<protein>
    <submittedName>
        <fullName evidence="4">TRAP dicarboxylate transporter DctP subunit</fullName>
    </submittedName>
</protein>
<dbReference type="EMBL" id="LLXH01005398">
    <property type="protein sequence ID" value="PKC52643.1"/>
    <property type="molecule type" value="Genomic_DNA"/>
</dbReference>
<evidence type="ECO:0000256" key="1">
    <source>
        <dbReference type="ARBA" id="ARBA00009023"/>
    </source>
</evidence>
<comment type="caution">
    <text evidence="4">The sequence shown here is derived from an EMBL/GenBank/DDBJ whole genome shotgun (WGS) entry which is preliminary data.</text>
</comment>
<dbReference type="NCBIfam" id="TIGR00787">
    <property type="entry name" value="dctP"/>
    <property type="match status" value="1"/>
</dbReference>
<evidence type="ECO:0000256" key="2">
    <source>
        <dbReference type="ARBA" id="ARBA00022448"/>
    </source>
</evidence>
<comment type="similarity">
    <text evidence="1">Belongs to the bacterial solute-binding protein 7 family.</text>
</comment>
<dbReference type="GO" id="GO:0055085">
    <property type="term" value="P:transmembrane transport"/>
    <property type="evidence" value="ECO:0007669"/>
    <property type="project" value="InterPro"/>
</dbReference>
<dbReference type="Gene3D" id="3.40.190.170">
    <property type="entry name" value="Bacterial extracellular solute-binding protein, family 7"/>
    <property type="match status" value="3"/>
</dbReference>
<organism evidence="4 5">
    <name type="scientific">Rhizophagus irregularis</name>
    <dbReference type="NCBI Taxonomy" id="588596"/>
    <lineage>
        <taxon>Eukaryota</taxon>
        <taxon>Fungi</taxon>
        <taxon>Fungi incertae sedis</taxon>
        <taxon>Mucoromycota</taxon>
        <taxon>Glomeromycotina</taxon>
        <taxon>Glomeromycetes</taxon>
        <taxon>Glomerales</taxon>
        <taxon>Glomeraceae</taxon>
        <taxon>Rhizophagus</taxon>
    </lineage>
</organism>
<reference evidence="4 5" key="2">
    <citation type="submission" date="2017-10" db="EMBL/GenBank/DDBJ databases">
        <title>Genome analyses suggest a sexual origin of heterokaryosis in a supposedly ancient asexual fungus.</title>
        <authorList>
            <person name="Corradi N."/>
            <person name="Sedzielewska K."/>
            <person name="Noel J."/>
            <person name="Charron P."/>
            <person name="Farinelli L."/>
            <person name="Marton T."/>
            <person name="Kruger M."/>
            <person name="Pelin A."/>
            <person name="Brachmann A."/>
            <person name="Corradi N."/>
        </authorList>
    </citation>
    <scope>NUCLEOTIDE SEQUENCE [LARGE SCALE GENOMIC DNA]</scope>
    <source>
        <strain evidence="4 5">A1</strain>
    </source>
</reference>
<dbReference type="Proteomes" id="UP000232688">
    <property type="component" value="Unassembled WGS sequence"/>
</dbReference>
<dbReference type="InterPro" id="IPR038404">
    <property type="entry name" value="TRAP_DctP_sf"/>
</dbReference>
<dbReference type="Pfam" id="PF03480">
    <property type="entry name" value="DctP"/>
    <property type="match status" value="2"/>
</dbReference>
<evidence type="ECO:0000313" key="4">
    <source>
        <dbReference type="EMBL" id="PKC52643.1"/>
    </source>
</evidence>
<dbReference type="InterPro" id="IPR004682">
    <property type="entry name" value="TRAP_DctP"/>
</dbReference>
<dbReference type="AlphaFoldDB" id="A0A2N0QNL4"/>
<gene>
    <name evidence="4" type="ORF">RhiirA1_404823</name>
</gene>
<dbReference type="InterPro" id="IPR018389">
    <property type="entry name" value="DctP_fam"/>
</dbReference>
<feature type="non-terminal residue" evidence="4">
    <location>
        <position position="1"/>
    </location>
</feature>
<feature type="non-terminal residue" evidence="4">
    <location>
        <position position="353"/>
    </location>
</feature>
<proteinExistence type="inferred from homology"/>
<reference evidence="4 5" key="1">
    <citation type="submission" date="2017-10" db="EMBL/GenBank/DDBJ databases">
        <title>Extensive intraspecific genome diversity in a model arbuscular mycorrhizal fungus.</title>
        <authorList>
            <person name="Chen E.C.H."/>
            <person name="Morin E."/>
            <person name="Baudet D."/>
            <person name="Noel J."/>
            <person name="Ndikumana S."/>
            <person name="Charron P."/>
            <person name="St-Onge C."/>
            <person name="Giorgi J."/>
            <person name="Grigoriev I.V."/>
            <person name="Roux C."/>
            <person name="Martin F.M."/>
            <person name="Corradi N."/>
        </authorList>
    </citation>
    <scope>NUCLEOTIDE SEQUENCE [LARGE SCALE GENOMIC DNA]</scope>
    <source>
        <strain evidence="4 5">A1</strain>
    </source>
</reference>
<dbReference type="VEuPathDB" id="FungiDB:RhiirA1_404823"/>
<dbReference type="NCBIfam" id="NF037995">
    <property type="entry name" value="TRAP_S1"/>
    <property type="match status" value="1"/>
</dbReference>
<dbReference type="PANTHER" id="PTHR33376">
    <property type="match status" value="1"/>
</dbReference>